<evidence type="ECO:0000256" key="10">
    <source>
        <dbReference type="ARBA" id="ARBA00023125"/>
    </source>
</evidence>
<evidence type="ECO:0000256" key="9">
    <source>
        <dbReference type="ARBA" id="ARBA00023015"/>
    </source>
</evidence>
<keyword evidence="7" id="KW-0227">DNA damage</keyword>
<evidence type="ECO:0000256" key="12">
    <source>
        <dbReference type="ARBA" id="ARBA00023163"/>
    </source>
</evidence>
<evidence type="ECO:0000313" key="15">
    <source>
        <dbReference type="EMBL" id="MDR7361501.1"/>
    </source>
</evidence>
<protein>
    <recommendedName>
        <fullName evidence="3">DNA-3-methyladenine glycosylase II</fullName>
        <ecNumber evidence="3">3.2.2.21</ecNumber>
    </recommendedName>
</protein>
<dbReference type="SMART" id="SM01009">
    <property type="entry name" value="AlkA_N"/>
    <property type="match status" value="1"/>
</dbReference>
<organism evidence="15 16">
    <name type="scientific">Nocardioides marmoribigeumensis</name>
    <dbReference type="NCBI Taxonomy" id="433649"/>
    <lineage>
        <taxon>Bacteria</taxon>
        <taxon>Bacillati</taxon>
        <taxon>Actinomycetota</taxon>
        <taxon>Actinomycetes</taxon>
        <taxon>Propionibacteriales</taxon>
        <taxon>Nocardioidaceae</taxon>
        <taxon>Nocardioides</taxon>
    </lineage>
</organism>
<evidence type="ECO:0000256" key="6">
    <source>
        <dbReference type="ARBA" id="ARBA00022723"/>
    </source>
</evidence>
<proteinExistence type="predicted"/>
<keyword evidence="6" id="KW-0479">Metal-binding</keyword>
<evidence type="ECO:0000256" key="8">
    <source>
        <dbReference type="ARBA" id="ARBA00022833"/>
    </source>
</evidence>
<comment type="catalytic activity">
    <reaction evidence="1">
        <text>Hydrolysis of alkylated DNA, releasing 3-methyladenine, 3-methylguanine, 7-methylguanine and 7-methyladenine.</text>
        <dbReference type="EC" id="3.2.2.21"/>
    </reaction>
</comment>
<name>A0ABU2BSA5_9ACTN</name>
<comment type="caution">
    <text evidence="15">The sequence shown here is derived from an EMBL/GenBank/DDBJ whole genome shotgun (WGS) entry which is preliminary data.</text>
</comment>
<dbReference type="RefSeq" id="WP_310299525.1">
    <property type="nucleotide sequence ID" value="NZ_BAAAPS010000007.1"/>
</dbReference>
<dbReference type="SMART" id="SM00342">
    <property type="entry name" value="HTH_ARAC"/>
    <property type="match status" value="1"/>
</dbReference>
<dbReference type="InterPro" id="IPR011257">
    <property type="entry name" value="DNA_glycosylase"/>
</dbReference>
<dbReference type="Pfam" id="PF06029">
    <property type="entry name" value="AlkA_N"/>
    <property type="match status" value="1"/>
</dbReference>
<dbReference type="InterPro" id="IPR003265">
    <property type="entry name" value="HhH-GPD_domain"/>
</dbReference>
<evidence type="ECO:0000256" key="11">
    <source>
        <dbReference type="ARBA" id="ARBA00023159"/>
    </source>
</evidence>
<dbReference type="Gene3D" id="3.40.10.10">
    <property type="entry name" value="DNA Methylphosphotriester Repair Domain"/>
    <property type="match status" value="1"/>
</dbReference>
<evidence type="ECO:0000256" key="3">
    <source>
        <dbReference type="ARBA" id="ARBA00012000"/>
    </source>
</evidence>
<keyword evidence="10" id="KW-0238">DNA-binding</keyword>
<evidence type="ECO:0000256" key="1">
    <source>
        <dbReference type="ARBA" id="ARBA00000086"/>
    </source>
</evidence>
<dbReference type="Pfam" id="PF12833">
    <property type="entry name" value="HTH_18"/>
    <property type="match status" value="1"/>
</dbReference>
<dbReference type="SMART" id="SM00478">
    <property type="entry name" value="ENDO3c"/>
    <property type="match status" value="1"/>
</dbReference>
<dbReference type="InterPro" id="IPR018060">
    <property type="entry name" value="HTH_AraC"/>
</dbReference>
<keyword evidence="12" id="KW-0804">Transcription</keyword>
<dbReference type="PROSITE" id="PS00041">
    <property type="entry name" value="HTH_ARAC_FAMILY_1"/>
    <property type="match status" value="1"/>
</dbReference>
<dbReference type="InterPro" id="IPR051912">
    <property type="entry name" value="Alkylbase_DNA_Glycosylase/TA"/>
</dbReference>
<dbReference type="InterPro" id="IPR009057">
    <property type="entry name" value="Homeodomain-like_sf"/>
</dbReference>
<evidence type="ECO:0000313" key="16">
    <source>
        <dbReference type="Proteomes" id="UP001183648"/>
    </source>
</evidence>
<evidence type="ECO:0000256" key="4">
    <source>
        <dbReference type="ARBA" id="ARBA00022603"/>
    </source>
</evidence>
<sequence length="500" mass="53547">MELDHDTCYRAVAGRDRRFDGVFFTAVHSTGIYCRPSCPARTPKAANVSFHRTAASAQAAGFRACKRCLPGASPGSPEWDVDADVAGRAMRLIADGLVEREGVEGLASRLGFSTRHLTRLLGRELGAGPLALARAQRAQHARTLVERTEWPLQEVAFAAGFASVRQFNDTIREVYAATPTELRALGRQRPAGPPATGAITLQLAVRTPYDLDYARVFAERHVAPGLEAMAADGTTYVRALRLPHGPATVTLDLARLEPGVPVATVPATLRLTDLRDLAAAVERCRRFLDADADPLVVTDALGRDELLAPLVARRPGIRVPGAVDGDEVALRTVLGQQVTLTSANRLAALVAETAGEPLPAGLRLDGVERTFPTSAAVAALDPDTLPMPRARARALVALAEALAEGHVVLDRSADREETRARLLALPGIGPWTADYVLVRALGDPDRFLPTDVAAVRAAAALPGGPPDRGALAHRAESWRPWRSYALHHLWATILDPTKEN</sequence>
<dbReference type="EMBL" id="JAVDYG010000001">
    <property type="protein sequence ID" value="MDR7361501.1"/>
    <property type="molecule type" value="Genomic_DNA"/>
</dbReference>
<keyword evidence="5" id="KW-0808">Transferase</keyword>
<keyword evidence="16" id="KW-1185">Reference proteome</keyword>
<dbReference type="InterPro" id="IPR010316">
    <property type="entry name" value="AlkA_N"/>
</dbReference>
<accession>A0ABU2BSA5</accession>
<feature type="domain" description="HTH araC/xylS-type" evidence="14">
    <location>
        <begin position="87"/>
        <end position="185"/>
    </location>
</feature>
<keyword evidence="11" id="KW-0010">Activator</keyword>
<keyword evidence="15" id="KW-0326">Glycosidase</keyword>
<keyword evidence="4" id="KW-0489">Methyltransferase</keyword>
<dbReference type="SUPFAM" id="SSF48150">
    <property type="entry name" value="DNA-glycosylase"/>
    <property type="match status" value="1"/>
</dbReference>
<dbReference type="GO" id="GO:0003905">
    <property type="term" value="F:alkylbase DNA N-glycosylase activity"/>
    <property type="evidence" value="ECO:0007669"/>
    <property type="project" value="UniProtKB-EC"/>
</dbReference>
<dbReference type="InterPro" id="IPR035451">
    <property type="entry name" value="Ada-like_dom_sf"/>
</dbReference>
<dbReference type="PROSITE" id="PS01124">
    <property type="entry name" value="HTH_ARAC_FAMILY_2"/>
    <property type="match status" value="1"/>
</dbReference>
<dbReference type="EC" id="3.2.2.21" evidence="3"/>
<dbReference type="SUPFAM" id="SSF57884">
    <property type="entry name" value="Ada DNA repair protein, N-terminal domain (N-Ada 10)"/>
    <property type="match status" value="1"/>
</dbReference>
<dbReference type="PANTHER" id="PTHR43003">
    <property type="entry name" value="DNA-3-METHYLADENINE GLYCOSYLASE"/>
    <property type="match status" value="1"/>
</dbReference>
<evidence type="ECO:0000256" key="2">
    <source>
        <dbReference type="ARBA" id="ARBA00001947"/>
    </source>
</evidence>
<comment type="cofactor">
    <cofactor evidence="2">
        <name>Zn(2+)</name>
        <dbReference type="ChEBI" id="CHEBI:29105"/>
    </cofactor>
</comment>
<gene>
    <name evidence="15" type="ORF">J2S63_001054</name>
</gene>
<dbReference type="Gene3D" id="1.10.10.60">
    <property type="entry name" value="Homeodomain-like"/>
    <property type="match status" value="1"/>
</dbReference>
<evidence type="ECO:0000256" key="13">
    <source>
        <dbReference type="ARBA" id="ARBA00023204"/>
    </source>
</evidence>
<dbReference type="Proteomes" id="UP001183648">
    <property type="component" value="Unassembled WGS sequence"/>
</dbReference>
<reference evidence="15 16" key="1">
    <citation type="submission" date="2023-07" db="EMBL/GenBank/DDBJ databases">
        <title>Sequencing the genomes of 1000 actinobacteria strains.</title>
        <authorList>
            <person name="Klenk H.-P."/>
        </authorList>
    </citation>
    <scope>NUCLEOTIDE SEQUENCE [LARGE SCALE GENOMIC DNA]</scope>
    <source>
        <strain evidence="15 16">DSM 19426</strain>
    </source>
</reference>
<dbReference type="Pfam" id="PF02805">
    <property type="entry name" value="Ada_Zn_binding"/>
    <property type="match status" value="1"/>
</dbReference>
<keyword evidence="13" id="KW-0234">DNA repair</keyword>
<dbReference type="InterPro" id="IPR037046">
    <property type="entry name" value="AlkA_N_sf"/>
</dbReference>
<evidence type="ECO:0000256" key="5">
    <source>
        <dbReference type="ARBA" id="ARBA00022679"/>
    </source>
</evidence>
<dbReference type="Gene3D" id="1.10.340.30">
    <property type="entry name" value="Hypothetical protein, domain 2"/>
    <property type="match status" value="1"/>
</dbReference>
<dbReference type="InterPro" id="IPR004026">
    <property type="entry name" value="Ada_DNA_repair_Zn-bd"/>
</dbReference>
<dbReference type="InterPro" id="IPR023170">
    <property type="entry name" value="HhH_base_excis_C"/>
</dbReference>
<dbReference type="InterPro" id="IPR018062">
    <property type="entry name" value="HTH_AraC-typ_CS"/>
</dbReference>
<dbReference type="Gene3D" id="3.30.310.20">
    <property type="entry name" value="DNA-3-methyladenine glycosylase AlkA, N-terminal domain"/>
    <property type="match status" value="1"/>
</dbReference>
<evidence type="ECO:0000256" key="7">
    <source>
        <dbReference type="ARBA" id="ARBA00022763"/>
    </source>
</evidence>
<keyword evidence="8" id="KW-0862">Zinc</keyword>
<dbReference type="SUPFAM" id="SSF46689">
    <property type="entry name" value="Homeodomain-like"/>
    <property type="match status" value="1"/>
</dbReference>
<keyword evidence="15" id="KW-0378">Hydrolase</keyword>
<evidence type="ECO:0000259" key="14">
    <source>
        <dbReference type="PROSITE" id="PS01124"/>
    </source>
</evidence>
<dbReference type="SUPFAM" id="SSF55945">
    <property type="entry name" value="TATA-box binding protein-like"/>
    <property type="match status" value="1"/>
</dbReference>
<dbReference type="Gene3D" id="1.10.1670.10">
    <property type="entry name" value="Helix-hairpin-Helix base-excision DNA repair enzymes (C-terminal)"/>
    <property type="match status" value="1"/>
</dbReference>
<dbReference type="PANTHER" id="PTHR43003:SF13">
    <property type="entry name" value="DNA-3-METHYLADENINE GLYCOSYLASE 2"/>
    <property type="match status" value="1"/>
</dbReference>
<keyword evidence="9" id="KW-0805">Transcription regulation</keyword>